<dbReference type="RefSeq" id="WP_167612696.1">
    <property type="nucleotide sequence ID" value="NZ_SOYS01000006.1"/>
</dbReference>
<comment type="caution">
    <text evidence="2">The sequence shown here is derived from an EMBL/GenBank/DDBJ whole genome shotgun (WGS) entry which is preliminary data.</text>
</comment>
<evidence type="ECO:0000313" key="3">
    <source>
        <dbReference type="Proteomes" id="UP000697927"/>
    </source>
</evidence>
<protein>
    <submittedName>
        <fullName evidence="2">Uncharacterized protein</fullName>
    </submittedName>
</protein>
<evidence type="ECO:0000313" key="2">
    <source>
        <dbReference type="EMBL" id="NIY48653.1"/>
    </source>
</evidence>
<dbReference type="EMBL" id="SOYS01000006">
    <property type="protein sequence ID" value="NIY48653.1"/>
    <property type="molecule type" value="Genomic_DNA"/>
</dbReference>
<reference evidence="2 3" key="1">
    <citation type="journal article" date="2020" name="Microorganisms">
        <title>Polyphasic Characterisation of Cedecea colo sp. nov., a New Enteric Bacterium Isolated from the Koala Hindgut.</title>
        <authorList>
            <person name="Boath J.M."/>
            <person name="Dakhal S."/>
            <person name="Van T.T.H."/>
            <person name="Moore R.J."/>
            <person name="Dekiwadia C."/>
            <person name="Macreadie I.G."/>
        </authorList>
    </citation>
    <scope>NUCLEOTIDE SEQUENCE [LARGE SCALE GENOMIC DNA]</scope>
    <source>
        <strain evidence="2 3">ZA</strain>
    </source>
</reference>
<gene>
    <name evidence="2" type="ORF">E2L00_14350</name>
</gene>
<organism evidence="2 3">
    <name type="scientific">Cedecea colo</name>
    <dbReference type="NCBI Taxonomy" id="2552946"/>
    <lineage>
        <taxon>Bacteria</taxon>
        <taxon>Pseudomonadati</taxon>
        <taxon>Pseudomonadota</taxon>
        <taxon>Gammaproteobacteria</taxon>
        <taxon>Enterobacterales</taxon>
        <taxon>Enterobacteriaceae</taxon>
        <taxon>Cedecea</taxon>
    </lineage>
</organism>
<feature type="region of interest" description="Disordered" evidence="1">
    <location>
        <begin position="43"/>
        <end position="68"/>
    </location>
</feature>
<name>A0ABX0VPD2_9ENTR</name>
<proteinExistence type="predicted"/>
<dbReference type="Proteomes" id="UP000697927">
    <property type="component" value="Unassembled WGS sequence"/>
</dbReference>
<sequence length="68" mass="7441">MNILLSNMSSSVRTTSESISANAAKSIAVMKIWHPAPINRPARSSNPLQVWKKSKPPFPATLKMHVGK</sequence>
<keyword evidence="3" id="KW-1185">Reference proteome</keyword>
<accession>A0ABX0VPD2</accession>
<evidence type="ECO:0000256" key="1">
    <source>
        <dbReference type="SAM" id="MobiDB-lite"/>
    </source>
</evidence>